<dbReference type="PROSITE" id="PS51012">
    <property type="entry name" value="ABC_TM2"/>
    <property type="match status" value="1"/>
</dbReference>
<dbReference type="GO" id="GO:0016020">
    <property type="term" value="C:membrane"/>
    <property type="evidence" value="ECO:0007669"/>
    <property type="project" value="UniProtKB-SubCell"/>
</dbReference>
<gene>
    <name evidence="10" type="primary">abcG20</name>
    <name evidence="10" type="ORF">CDAR_34331</name>
</gene>
<feature type="domain" description="ABC transmembrane type-2" evidence="9">
    <location>
        <begin position="453"/>
        <end position="709"/>
    </location>
</feature>
<protein>
    <submittedName>
        <fullName evidence="10">ABC transporter G family member 20</fullName>
    </submittedName>
</protein>
<keyword evidence="11" id="KW-1185">Reference proteome</keyword>
<evidence type="ECO:0000256" key="6">
    <source>
        <dbReference type="ARBA" id="ARBA00023136"/>
    </source>
</evidence>
<dbReference type="Pfam" id="PF00005">
    <property type="entry name" value="ABC_tran"/>
    <property type="match status" value="1"/>
</dbReference>
<dbReference type="InterPro" id="IPR003439">
    <property type="entry name" value="ABC_transporter-like_ATP-bd"/>
</dbReference>
<feature type="transmembrane region" description="Helical" evidence="7">
    <location>
        <begin position="559"/>
        <end position="582"/>
    </location>
</feature>
<dbReference type="SUPFAM" id="SSF52540">
    <property type="entry name" value="P-loop containing nucleoside triphosphate hydrolases"/>
    <property type="match status" value="1"/>
</dbReference>
<sequence length="710" mass="79422">MENGGERPKHSVLAVDGTGVCFRFGGKKSQPVLNGLDISVERGIIYGLLGPSGCGKTTLLRCIVGRHKPNSGTITIFGSVPGQKNCSVPGAGVGFMPQELALYPEITTEETLTYFGRLYQMEPRAIKDRISFLTSFLDIPDKKKQIKNLSGGQQRRVSFAAALIHKPPLLILDEPTVGVDPLLRKSIWKHLQKLTTTDATTIIITTHYVEEARQAHVVGLMRDGHLLAETNPEVLITQYNVLTLEDVFLKLCVKDSEAIEAASMGELTGVKEEPLWVKRRPSPTKHNSVTSLNSEGHETILLNDTAEVKIDISQTSSYGDSFKSTANRMGALINKNFVRLKRNIPLVFFQIFVPVFQVIVFCLCVGGEPFDIPMAVVNQETDIMGKSTAFLQSISSHTIRQNNFTDFNLAVDSVKRGENWGVIYIHSKFTTSMMDRYLEGIMANNETIYNSTVRMYLDMTNQQITATIYTTIMDGFLKFSRETLSQFNWNPEMASPPVLLEEPIYGEIDPNFTEFMAPGMILGITYIMAVGLSSMSVIIEKKEGLLDRSWIAGVRSWEVMFSILFTLFIVMLVQVALVLVFTFQAFSIPYRGPLVWVIISVLLVGLEGMAYGLFISSIVNDENIAMMIAMGSFYPNLLLSGIIWPVEAMPYYLRQFSYCLPLTLMANTMRSVLSRGWTITDNNIWDGYLVALAWILPVILISSFFFKYKK</sequence>
<reference evidence="10 11" key="1">
    <citation type="submission" date="2021-06" db="EMBL/GenBank/DDBJ databases">
        <title>Caerostris darwini draft genome.</title>
        <authorList>
            <person name="Kono N."/>
            <person name="Arakawa K."/>
        </authorList>
    </citation>
    <scope>NUCLEOTIDE SEQUENCE [LARGE SCALE GENOMIC DNA]</scope>
</reference>
<dbReference type="InterPro" id="IPR047817">
    <property type="entry name" value="ABC2_TM_bact-type"/>
</dbReference>
<dbReference type="EMBL" id="BPLQ01012149">
    <property type="protein sequence ID" value="GIY63008.1"/>
    <property type="molecule type" value="Genomic_DNA"/>
</dbReference>
<dbReference type="InterPro" id="IPR013525">
    <property type="entry name" value="ABC2_TM"/>
</dbReference>
<dbReference type="Gene3D" id="3.40.1710.10">
    <property type="entry name" value="abc type-2 transporter like domain"/>
    <property type="match status" value="1"/>
</dbReference>
<keyword evidence="2 7" id="KW-0812">Transmembrane</keyword>
<dbReference type="Proteomes" id="UP001054837">
    <property type="component" value="Unassembled WGS sequence"/>
</dbReference>
<feature type="domain" description="ABC transporter" evidence="8">
    <location>
        <begin position="15"/>
        <end position="248"/>
    </location>
</feature>
<evidence type="ECO:0000256" key="1">
    <source>
        <dbReference type="ARBA" id="ARBA00004141"/>
    </source>
</evidence>
<dbReference type="InterPro" id="IPR017871">
    <property type="entry name" value="ABC_transporter-like_CS"/>
</dbReference>
<feature type="transmembrane region" description="Helical" evidence="7">
    <location>
        <begin position="594"/>
        <end position="618"/>
    </location>
</feature>
<keyword evidence="6 7" id="KW-0472">Membrane</keyword>
<evidence type="ECO:0000259" key="9">
    <source>
        <dbReference type="PROSITE" id="PS51012"/>
    </source>
</evidence>
<dbReference type="PROSITE" id="PS00211">
    <property type="entry name" value="ABC_TRANSPORTER_1"/>
    <property type="match status" value="1"/>
</dbReference>
<dbReference type="AlphaFoldDB" id="A0AAV4UZ27"/>
<dbReference type="CDD" id="cd03230">
    <property type="entry name" value="ABC_DR_subfamily_A"/>
    <property type="match status" value="1"/>
</dbReference>
<feature type="transmembrane region" description="Helical" evidence="7">
    <location>
        <begin position="685"/>
        <end position="706"/>
    </location>
</feature>
<evidence type="ECO:0000256" key="3">
    <source>
        <dbReference type="ARBA" id="ARBA00022741"/>
    </source>
</evidence>
<keyword evidence="3" id="KW-0547">Nucleotide-binding</keyword>
<dbReference type="InterPro" id="IPR027417">
    <property type="entry name" value="P-loop_NTPase"/>
</dbReference>
<evidence type="ECO:0000256" key="2">
    <source>
        <dbReference type="ARBA" id="ARBA00022692"/>
    </source>
</evidence>
<comment type="subcellular location">
    <subcellularLocation>
        <location evidence="1">Membrane</location>
        <topology evidence="1">Multi-pass membrane protein</topology>
    </subcellularLocation>
</comment>
<dbReference type="SMART" id="SM00382">
    <property type="entry name" value="AAA"/>
    <property type="match status" value="1"/>
</dbReference>
<dbReference type="GO" id="GO:0016887">
    <property type="term" value="F:ATP hydrolysis activity"/>
    <property type="evidence" value="ECO:0007669"/>
    <property type="project" value="InterPro"/>
</dbReference>
<dbReference type="GO" id="GO:0140359">
    <property type="term" value="F:ABC-type transporter activity"/>
    <property type="evidence" value="ECO:0007669"/>
    <property type="project" value="InterPro"/>
</dbReference>
<evidence type="ECO:0000313" key="10">
    <source>
        <dbReference type="EMBL" id="GIY63008.1"/>
    </source>
</evidence>
<accession>A0AAV4UZ27</accession>
<dbReference type="Gene3D" id="3.40.50.300">
    <property type="entry name" value="P-loop containing nucleotide triphosphate hydrolases"/>
    <property type="match status" value="1"/>
</dbReference>
<dbReference type="PANTHER" id="PTHR43038">
    <property type="entry name" value="ATP-BINDING CASSETTE, SUB-FAMILY H, MEMBER 1"/>
    <property type="match status" value="1"/>
</dbReference>
<dbReference type="Pfam" id="PF12698">
    <property type="entry name" value="ABC2_membrane_3"/>
    <property type="match status" value="1"/>
</dbReference>
<name>A0AAV4UZ27_9ARAC</name>
<dbReference type="PANTHER" id="PTHR43038:SF3">
    <property type="entry name" value="ABC TRANSPORTER G FAMILY MEMBER 20 ISOFORM X1"/>
    <property type="match status" value="1"/>
</dbReference>
<evidence type="ECO:0000313" key="11">
    <source>
        <dbReference type="Proteomes" id="UP001054837"/>
    </source>
</evidence>
<feature type="transmembrane region" description="Helical" evidence="7">
    <location>
        <begin position="624"/>
        <end position="644"/>
    </location>
</feature>
<dbReference type="PROSITE" id="PS50893">
    <property type="entry name" value="ABC_TRANSPORTER_2"/>
    <property type="match status" value="1"/>
</dbReference>
<evidence type="ECO:0000259" key="8">
    <source>
        <dbReference type="PROSITE" id="PS50893"/>
    </source>
</evidence>
<evidence type="ECO:0000256" key="7">
    <source>
        <dbReference type="SAM" id="Phobius"/>
    </source>
</evidence>
<dbReference type="InterPro" id="IPR003593">
    <property type="entry name" value="AAA+_ATPase"/>
</dbReference>
<evidence type="ECO:0000256" key="5">
    <source>
        <dbReference type="ARBA" id="ARBA00022989"/>
    </source>
</evidence>
<keyword evidence="4" id="KW-0067">ATP-binding</keyword>
<feature type="transmembrane region" description="Helical" evidence="7">
    <location>
        <begin position="520"/>
        <end position="539"/>
    </location>
</feature>
<proteinExistence type="predicted"/>
<comment type="caution">
    <text evidence="10">The sequence shown here is derived from an EMBL/GenBank/DDBJ whole genome shotgun (WGS) entry which is preliminary data.</text>
</comment>
<evidence type="ECO:0000256" key="4">
    <source>
        <dbReference type="ARBA" id="ARBA00022840"/>
    </source>
</evidence>
<keyword evidence="5 7" id="KW-1133">Transmembrane helix</keyword>
<dbReference type="GO" id="GO:0005524">
    <property type="term" value="F:ATP binding"/>
    <property type="evidence" value="ECO:0007669"/>
    <property type="project" value="UniProtKB-KW"/>
</dbReference>
<organism evidence="10 11">
    <name type="scientific">Caerostris darwini</name>
    <dbReference type="NCBI Taxonomy" id="1538125"/>
    <lineage>
        <taxon>Eukaryota</taxon>
        <taxon>Metazoa</taxon>
        <taxon>Ecdysozoa</taxon>
        <taxon>Arthropoda</taxon>
        <taxon>Chelicerata</taxon>
        <taxon>Arachnida</taxon>
        <taxon>Araneae</taxon>
        <taxon>Araneomorphae</taxon>
        <taxon>Entelegynae</taxon>
        <taxon>Araneoidea</taxon>
        <taxon>Araneidae</taxon>
        <taxon>Caerostris</taxon>
    </lineage>
</organism>